<dbReference type="OrthoDB" id="10002645at2"/>
<feature type="coiled-coil region" evidence="1">
    <location>
        <begin position="43"/>
        <end position="70"/>
    </location>
</feature>
<accession>I4ENL9</accession>
<protein>
    <submittedName>
        <fullName evidence="2">Uncharacterized protein</fullName>
    </submittedName>
</protein>
<gene>
    <name evidence="2" type="ORF">NITHO_970008</name>
</gene>
<evidence type="ECO:0000313" key="2">
    <source>
        <dbReference type="EMBL" id="CCF86282.1"/>
    </source>
</evidence>
<proteinExistence type="predicted"/>
<dbReference type="AlphaFoldDB" id="I4ENL9"/>
<dbReference type="Proteomes" id="UP000004221">
    <property type="component" value="Unassembled WGS sequence"/>
</dbReference>
<name>I4ENL9_9BACT</name>
<evidence type="ECO:0000256" key="1">
    <source>
        <dbReference type="SAM" id="Coils"/>
    </source>
</evidence>
<reference evidence="2 3" key="1">
    <citation type="journal article" date="2012" name="ISME J.">
        <title>Nitrification expanded: discovery, physiology and genomics of a nitrite-oxidizing bacterium from the phylum Chloroflexi.</title>
        <authorList>
            <person name="Sorokin D.Y."/>
            <person name="Lucker S."/>
            <person name="Vejmelkova D."/>
            <person name="Kostrikina N.A."/>
            <person name="Kleerebezem R."/>
            <person name="Rijpstra W.I."/>
            <person name="Damste J.S."/>
            <person name="Le Paslier D."/>
            <person name="Muyzer G."/>
            <person name="Wagner M."/>
            <person name="van Loosdrecht M.C."/>
            <person name="Daims H."/>
        </authorList>
    </citation>
    <scope>NUCLEOTIDE SEQUENCE [LARGE SCALE GENOMIC DNA]</scope>
    <source>
        <strain evidence="3">none</strain>
    </source>
</reference>
<organism evidence="2 3">
    <name type="scientific">Nitrolancea hollandica Lb</name>
    <dbReference type="NCBI Taxonomy" id="1129897"/>
    <lineage>
        <taxon>Bacteria</taxon>
        <taxon>Pseudomonadati</taxon>
        <taxon>Thermomicrobiota</taxon>
        <taxon>Thermomicrobia</taxon>
        <taxon>Sphaerobacterales</taxon>
        <taxon>Sphaerobacterineae</taxon>
        <taxon>Sphaerobacteraceae</taxon>
        <taxon>Nitrolancea</taxon>
    </lineage>
</organism>
<keyword evidence="3" id="KW-1185">Reference proteome</keyword>
<sequence>MHGYSLPTREQDPVHVVRTIGRLAQMVMELRDEYVQDPKPATLDQIERRLDELTVLREQLRQRRERQNAMLEAADE</sequence>
<dbReference type="RefSeq" id="WP_008482008.1">
    <property type="nucleotide sequence ID" value="NZ_CAGS01000734.1"/>
</dbReference>
<evidence type="ECO:0000313" key="3">
    <source>
        <dbReference type="Proteomes" id="UP000004221"/>
    </source>
</evidence>
<keyword evidence="1" id="KW-0175">Coiled coil</keyword>
<comment type="caution">
    <text evidence="2">The sequence shown here is derived from an EMBL/GenBank/DDBJ whole genome shotgun (WGS) entry which is preliminary data.</text>
</comment>
<dbReference type="EMBL" id="CAGS01000734">
    <property type="protein sequence ID" value="CCF86282.1"/>
    <property type="molecule type" value="Genomic_DNA"/>
</dbReference>